<keyword evidence="3" id="KW-1185">Reference proteome</keyword>
<dbReference type="Proteomes" id="UP001174909">
    <property type="component" value="Unassembled WGS sequence"/>
</dbReference>
<feature type="compositionally biased region" description="Basic and acidic residues" evidence="1">
    <location>
        <begin position="77"/>
        <end position="87"/>
    </location>
</feature>
<gene>
    <name evidence="2" type="ORF">GBAR_LOCUS1779</name>
</gene>
<dbReference type="AlphaFoldDB" id="A0AA35QXD1"/>
<feature type="compositionally biased region" description="Polar residues" evidence="1">
    <location>
        <begin position="27"/>
        <end position="44"/>
    </location>
</feature>
<feature type="region of interest" description="Disordered" evidence="1">
    <location>
        <begin position="1"/>
        <end position="87"/>
    </location>
</feature>
<feature type="compositionally biased region" description="Polar residues" evidence="1">
    <location>
        <begin position="1"/>
        <end position="12"/>
    </location>
</feature>
<evidence type="ECO:0000256" key="1">
    <source>
        <dbReference type="SAM" id="MobiDB-lite"/>
    </source>
</evidence>
<name>A0AA35QXD1_GEOBA</name>
<sequence>MWPSSQMGSSGQEPPPITSSEGPRASSLPTMEPSSPPFFQTRSDCPQRRPRTTCGAGQARSWGSSRILAASDTSRTAPDRGRCRSEG</sequence>
<evidence type="ECO:0000313" key="2">
    <source>
        <dbReference type="EMBL" id="CAI7995886.1"/>
    </source>
</evidence>
<reference evidence="2" key="1">
    <citation type="submission" date="2023-03" db="EMBL/GenBank/DDBJ databases">
        <authorList>
            <person name="Steffen K."/>
            <person name="Cardenas P."/>
        </authorList>
    </citation>
    <scope>NUCLEOTIDE SEQUENCE</scope>
</reference>
<accession>A0AA35QXD1</accession>
<dbReference type="EMBL" id="CASHTH010000260">
    <property type="protein sequence ID" value="CAI7995886.1"/>
    <property type="molecule type" value="Genomic_DNA"/>
</dbReference>
<evidence type="ECO:0000313" key="3">
    <source>
        <dbReference type="Proteomes" id="UP001174909"/>
    </source>
</evidence>
<organism evidence="2 3">
    <name type="scientific">Geodia barretti</name>
    <name type="common">Barrett's horny sponge</name>
    <dbReference type="NCBI Taxonomy" id="519541"/>
    <lineage>
        <taxon>Eukaryota</taxon>
        <taxon>Metazoa</taxon>
        <taxon>Porifera</taxon>
        <taxon>Demospongiae</taxon>
        <taxon>Heteroscleromorpha</taxon>
        <taxon>Tetractinellida</taxon>
        <taxon>Astrophorina</taxon>
        <taxon>Geodiidae</taxon>
        <taxon>Geodia</taxon>
    </lineage>
</organism>
<protein>
    <submittedName>
        <fullName evidence="2">Uncharacterized protein</fullName>
    </submittedName>
</protein>
<comment type="caution">
    <text evidence="2">The sequence shown here is derived from an EMBL/GenBank/DDBJ whole genome shotgun (WGS) entry which is preliminary data.</text>
</comment>
<proteinExistence type="predicted"/>